<dbReference type="RefSeq" id="WP_121007447.1">
    <property type="nucleotide sequence ID" value="NZ_RBXO01000001.1"/>
</dbReference>
<reference evidence="2 3" key="1">
    <citation type="submission" date="2018-10" db="EMBL/GenBank/DDBJ databases">
        <title>Sequencing the genomes of 1000 actinobacteria strains.</title>
        <authorList>
            <person name="Klenk H.-P."/>
        </authorList>
    </citation>
    <scope>NUCLEOTIDE SEQUENCE [LARGE SCALE GENOMIC DNA]</scope>
    <source>
        <strain evidence="2 3">DSM 43800</strain>
    </source>
</reference>
<evidence type="ECO:0000313" key="2">
    <source>
        <dbReference type="EMBL" id="RKT55790.1"/>
    </source>
</evidence>
<dbReference type="OrthoDB" id="5124265at2"/>
<proteinExistence type="predicted"/>
<gene>
    <name evidence="2" type="ORF">C8E97_4477</name>
</gene>
<protein>
    <submittedName>
        <fullName evidence="2">Uncharacterized protein</fullName>
    </submittedName>
</protein>
<accession>A0A495W3X1</accession>
<dbReference type="EMBL" id="RBXO01000001">
    <property type="protein sequence ID" value="RKT55790.1"/>
    <property type="molecule type" value="Genomic_DNA"/>
</dbReference>
<name>A0A495W3X1_9PSEU</name>
<dbReference type="AlphaFoldDB" id="A0A495W3X1"/>
<evidence type="ECO:0000313" key="3">
    <source>
        <dbReference type="Proteomes" id="UP000282084"/>
    </source>
</evidence>
<comment type="caution">
    <text evidence="2">The sequence shown here is derived from an EMBL/GenBank/DDBJ whole genome shotgun (WGS) entry which is preliminary data.</text>
</comment>
<keyword evidence="3" id="KW-1185">Reference proteome</keyword>
<evidence type="ECO:0000256" key="1">
    <source>
        <dbReference type="SAM" id="MobiDB-lite"/>
    </source>
</evidence>
<organism evidence="2 3">
    <name type="scientific">Saccharothrix australiensis</name>
    <dbReference type="NCBI Taxonomy" id="2072"/>
    <lineage>
        <taxon>Bacteria</taxon>
        <taxon>Bacillati</taxon>
        <taxon>Actinomycetota</taxon>
        <taxon>Actinomycetes</taxon>
        <taxon>Pseudonocardiales</taxon>
        <taxon>Pseudonocardiaceae</taxon>
        <taxon>Saccharothrix</taxon>
    </lineage>
</organism>
<feature type="region of interest" description="Disordered" evidence="1">
    <location>
        <begin position="328"/>
        <end position="347"/>
    </location>
</feature>
<sequence length="347" mass="35646">MSARVVRTGDGVAVGDWPPHPERAAVLEARGALLAWDVLTGGAAPAARVHDTARAADWLWEVYGPEAADGILGDAGTVAVGTGGPPDGPAAGGPGAATLDAARTVAHLDWAEAWWPASAIAGVPALDPAVLRAERAVATAVVEHLLDDEDATARALRAVTADPGVEGLSARLAALAEDYGVVVPPAVRAGRAEYALAAGDADRVDGVTVHSGSDAVDWALVPAGAVDAAAEARWAVVRRGGETSLDVAVAAGPRPEVRLAARFDRVDVPLDRVDGLGRHVGRVPVPPTVLLLPPDRRRLTVYAPDFAAPTPEPDPDAPARRAALLDYARSRSGAPSATWTERTAGRR</sequence>
<dbReference type="Proteomes" id="UP000282084">
    <property type="component" value="Unassembled WGS sequence"/>
</dbReference>